<evidence type="ECO:0000256" key="9">
    <source>
        <dbReference type="ARBA" id="ARBA00023002"/>
    </source>
</evidence>
<dbReference type="GO" id="GO:0008395">
    <property type="term" value="F:steroid hydroxylase activity"/>
    <property type="evidence" value="ECO:0007669"/>
    <property type="project" value="TreeGrafter"/>
</dbReference>
<dbReference type="PROSITE" id="PS00086">
    <property type="entry name" value="CYTOCHROME_P450"/>
    <property type="match status" value="1"/>
</dbReference>
<reference evidence="15" key="1">
    <citation type="submission" date="2022-03" db="EMBL/GenBank/DDBJ databases">
        <authorList>
            <person name="Martin C."/>
        </authorList>
    </citation>
    <scope>NUCLEOTIDE SEQUENCE</scope>
</reference>
<dbReference type="OrthoDB" id="2789670at2759"/>
<evidence type="ECO:0000313" key="15">
    <source>
        <dbReference type="EMBL" id="CAH1788478.1"/>
    </source>
</evidence>
<dbReference type="Gene3D" id="1.10.630.10">
    <property type="entry name" value="Cytochrome P450"/>
    <property type="match status" value="1"/>
</dbReference>
<dbReference type="InterPro" id="IPR050182">
    <property type="entry name" value="Cytochrome_P450_fam2"/>
</dbReference>
<comment type="cofactor">
    <cofactor evidence="1 13">
        <name>heme</name>
        <dbReference type="ChEBI" id="CHEBI:30413"/>
    </cofactor>
</comment>
<dbReference type="GO" id="GO:0005506">
    <property type="term" value="F:iron ion binding"/>
    <property type="evidence" value="ECO:0007669"/>
    <property type="project" value="InterPro"/>
</dbReference>
<sequence>MEILYTALATICVLLLGVLLDGRMKYWRYRLPPGPTGWPILGCLPSLTENLHLDMVKLGQEYGSVFSVYFGTRLSIVLNGIDAVREAYVNKGLVFAGRPDEPHIIELNPERSGMLYMTYSEAWRGEKKAIVRALKAFDYGSASLESKILLQIDMMKEEINLGLGKRQDICKLASFTMSNTMSSILFGTEYKYNDEEFNNFLKNSAIFVYHHARLMGDLNYLPFQRFLPKTIKRIAQCRKPYDKMMEFFLKHINHHKATKQDNICRDFTDVIIEEAIKQNSALPDWNDEKFCYTLDSLFVDAVDTSPVQFHWLLLYVHYFDNVADRIHNEIEEVIGERQPALKDKDRMPYTEAVIFETFRVSSVVPLATTHCAMEDTKLFGYDIPEGVDVFANLWNVHHDPDVWGDPDVFRPERFIKDGKCVRHEALIPFSMGRRACIGEQLAKKQIFLLLTSLLQQYKFHLDDKPTSLKGEFSIALVPPPFTLRVEQRLVE</sequence>
<evidence type="ECO:0000256" key="11">
    <source>
        <dbReference type="ARBA" id="ARBA00023033"/>
    </source>
</evidence>
<keyword evidence="6 13" id="KW-0479">Metal-binding</keyword>
<dbReference type="AlphaFoldDB" id="A0A8J1UG70"/>
<evidence type="ECO:0000313" key="16">
    <source>
        <dbReference type="Proteomes" id="UP000749559"/>
    </source>
</evidence>
<evidence type="ECO:0000256" key="13">
    <source>
        <dbReference type="PIRSR" id="PIRSR602401-1"/>
    </source>
</evidence>
<evidence type="ECO:0000256" key="3">
    <source>
        <dbReference type="ARBA" id="ARBA00004406"/>
    </source>
</evidence>
<dbReference type="SUPFAM" id="SSF48264">
    <property type="entry name" value="Cytochrome P450"/>
    <property type="match status" value="1"/>
</dbReference>
<organism evidence="15 16">
    <name type="scientific">Owenia fusiformis</name>
    <name type="common">Polychaete worm</name>
    <dbReference type="NCBI Taxonomy" id="6347"/>
    <lineage>
        <taxon>Eukaryota</taxon>
        <taxon>Metazoa</taxon>
        <taxon>Spiralia</taxon>
        <taxon>Lophotrochozoa</taxon>
        <taxon>Annelida</taxon>
        <taxon>Polychaeta</taxon>
        <taxon>Sedentaria</taxon>
        <taxon>Canalipalpata</taxon>
        <taxon>Sabellida</taxon>
        <taxon>Oweniida</taxon>
        <taxon>Oweniidae</taxon>
        <taxon>Owenia</taxon>
    </lineage>
</organism>
<dbReference type="GO" id="GO:0006082">
    <property type="term" value="P:organic acid metabolic process"/>
    <property type="evidence" value="ECO:0007669"/>
    <property type="project" value="TreeGrafter"/>
</dbReference>
<dbReference type="InterPro" id="IPR002401">
    <property type="entry name" value="Cyt_P450_E_grp-I"/>
</dbReference>
<dbReference type="GO" id="GO:0005789">
    <property type="term" value="C:endoplasmic reticulum membrane"/>
    <property type="evidence" value="ECO:0007669"/>
    <property type="project" value="UniProtKB-SubCell"/>
</dbReference>
<dbReference type="GO" id="GO:0016712">
    <property type="term" value="F:oxidoreductase activity, acting on paired donors, with incorporation or reduction of molecular oxygen, reduced flavin or flavoprotein as one donor, and incorporation of one atom of oxygen"/>
    <property type="evidence" value="ECO:0007669"/>
    <property type="project" value="TreeGrafter"/>
</dbReference>
<proteinExistence type="inferred from homology"/>
<evidence type="ECO:0000256" key="2">
    <source>
        <dbReference type="ARBA" id="ARBA00004174"/>
    </source>
</evidence>
<keyword evidence="7" id="KW-0256">Endoplasmic reticulum</keyword>
<keyword evidence="5 13" id="KW-0349">Heme</keyword>
<evidence type="ECO:0000256" key="8">
    <source>
        <dbReference type="ARBA" id="ARBA00022848"/>
    </source>
</evidence>
<dbReference type="InterPro" id="IPR017972">
    <property type="entry name" value="Cyt_P450_CS"/>
</dbReference>
<comment type="subcellular location">
    <subcellularLocation>
        <location evidence="3">Endoplasmic reticulum membrane</location>
        <topology evidence="3">Peripheral membrane protein</topology>
    </subcellularLocation>
    <subcellularLocation>
        <location evidence="2">Microsome membrane</location>
        <topology evidence="2">Peripheral membrane protein</topology>
    </subcellularLocation>
</comment>
<dbReference type="PRINTS" id="PR00463">
    <property type="entry name" value="EP450I"/>
</dbReference>
<dbReference type="GO" id="GO:0006805">
    <property type="term" value="P:xenobiotic metabolic process"/>
    <property type="evidence" value="ECO:0007669"/>
    <property type="project" value="TreeGrafter"/>
</dbReference>
<keyword evidence="11 14" id="KW-0503">Monooxygenase</keyword>
<keyword evidence="16" id="KW-1185">Reference proteome</keyword>
<evidence type="ECO:0000256" key="7">
    <source>
        <dbReference type="ARBA" id="ARBA00022824"/>
    </source>
</evidence>
<dbReference type="Proteomes" id="UP000749559">
    <property type="component" value="Unassembled WGS sequence"/>
</dbReference>
<dbReference type="EMBL" id="CAIIXF020000007">
    <property type="protein sequence ID" value="CAH1788478.1"/>
    <property type="molecule type" value="Genomic_DNA"/>
</dbReference>
<comment type="caution">
    <text evidence="15">The sequence shown here is derived from an EMBL/GenBank/DDBJ whole genome shotgun (WGS) entry which is preliminary data.</text>
</comment>
<evidence type="ECO:0000256" key="12">
    <source>
        <dbReference type="ARBA" id="ARBA00023136"/>
    </source>
</evidence>
<name>A0A8J1UG70_OWEFU</name>
<keyword evidence="12" id="KW-0472">Membrane</keyword>
<comment type="similarity">
    <text evidence="4 14">Belongs to the cytochrome P450 family.</text>
</comment>
<dbReference type="InterPro" id="IPR001128">
    <property type="entry name" value="Cyt_P450"/>
</dbReference>
<evidence type="ECO:0000256" key="6">
    <source>
        <dbReference type="ARBA" id="ARBA00022723"/>
    </source>
</evidence>
<feature type="binding site" description="axial binding residue" evidence="13">
    <location>
        <position position="436"/>
    </location>
    <ligand>
        <name>heme</name>
        <dbReference type="ChEBI" id="CHEBI:30413"/>
    </ligand>
    <ligandPart>
        <name>Fe</name>
        <dbReference type="ChEBI" id="CHEBI:18248"/>
    </ligandPart>
</feature>
<evidence type="ECO:0000256" key="14">
    <source>
        <dbReference type="RuleBase" id="RU000461"/>
    </source>
</evidence>
<keyword evidence="9 14" id="KW-0560">Oxidoreductase</keyword>
<dbReference type="InterPro" id="IPR036396">
    <property type="entry name" value="Cyt_P450_sf"/>
</dbReference>
<evidence type="ECO:0000256" key="10">
    <source>
        <dbReference type="ARBA" id="ARBA00023004"/>
    </source>
</evidence>
<dbReference type="FunFam" id="1.10.630.10:FF:000238">
    <property type="entry name" value="Cytochrome P450 2A6"/>
    <property type="match status" value="1"/>
</dbReference>
<dbReference type="Pfam" id="PF00067">
    <property type="entry name" value="p450"/>
    <property type="match status" value="1"/>
</dbReference>
<accession>A0A8J1UG70</accession>
<keyword evidence="10 13" id="KW-0408">Iron</keyword>
<dbReference type="GO" id="GO:0020037">
    <property type="term" value="F:heme binding"/>
    <property type="evidence" value="ECO:0007669"/>
    <property type="project" value="InterPro"/>
</dbReference>
<dbReference type="PRINTS" id="PR00385">
    <property type="entry name" value="P450"/>
</dbReference>
<protein>
    <submittedName>
        <fullName evidence="15">Uncharacterized protein</fullName>
    </submittedName>
</protein>
<dbReference type="PANTHER" id="PTHR24300:SF397">
    <property type="entry name" value="CYTOCHROME P450 2U1"/>
    <property type="match status" value="1"/>
</dbReference>
<evidence type="ECO:0000256" key="1">
    <source>
        <dbReference type="ARBA" id="ARBA00001971"/>
    </source>
</evidence>
<evidence type="ECO:0000256" key="5">
    <source>
        <dbReference type="ARBA" id="ARBA00022617"/>
    </source>
</evidence>
<dbReference type="PANTHER" id="PTHR24300">
    <property type="entry name" value="CYTOCHROME P450 508A4-RELATED"/>
    <property type="match status" value="1"/>
</dbReference>
<evidence type="ECO:0000256" key="4">
    <source>
        <dbReference type="ARBA" id="ARBA00010617"/>
    </source>
</evidence>
<keyword evidence="8" id="KW-0492">Microsome</keyword>
<gene>
    <name evidence="15" type="ORF">OFUS_LOCUS14002</name>
</gene>